<dbReference type="PANTHER" id="PTHR11109:SF7">
    <property type="entry name" value="GTP CYCLOHYDROLASE 1"/>
    <property type="match status" value="1"/>
</dbReference>
<feature type="domain" description="GTP cyclohydrolase I" evidence="9">
    <location>
        <begin position="12"/>
        <end position="187"/>
    </location>
</feature>
<evidence type="ECO:0000256" key="8">
    <source>
        <dbReference type="HAMAP-Rule" id="MF_00223"/>
    </source>
</evidence>
<evidence type="ECO:0000256" key="3">
    <source>
        <dbReference type="ARBA" id="ARBA00008085"/>
    </source>
</evidence>
<evidence type="ECO:0000313" key="11">
    <source>
        <dbReference type="Proteomes" id="UP000185678"/>
    </source>
</evidence>
<keyword evidence="7 8" id="KW-0342">GTP-binding</keyword>
<dbReference type="PANTHER" id="PTHR11109">
    <property type="entry name" value="GTP CYCLOHYDROLASE I"/>
    <property type="match status" value="1"/>
</dbReference>
<dbReference type="Gene3D" id="1.10.286.10">
    <property type="match status" value="1"/>
</dbReference>
<dbReference type="InterPro" id="IPR043134">
    <property type="entry name" value="GTP-CH-I_N"/>
</dbReference>
<dbReference type="STRING" id="80876.SAMN05421779_1051"/>
<proteinExistence type="inferred from homology"/>
<dbReference type="SUPFAM" id="SSF55620">
    <property type="entry name" value="Tetrahydrobiopterin biosynthesis enzymes-like"/>
    <property type="match status" value="1"/>
</dbReference>
<dbReference type="FunFam" id="3.30.1130.10:FF:000001">
    <property type="entry name" value="GTP cyclohydrolase 1"/>
    <property type="match status" value="1"/>
</dbReference>
<dbReference type="UniPathway" id="UPA00848">
    <property type="reaction ID" value="UER00151"/>
</dbReference>
<dbReference type="NCBIfam" id="NF006825">
    <property type="entry name" value="PRK09347.1-2"/>
    <property type="match status" value="1"/>
</dbReference>
<dbReference type="AlphaFoldDB" id="A0A1N7NB61"/>
<comment type="similarity">
    <text evidence="3 8">Belongs to the GTP cyclohydrolase I family.</text>
</comment>
<evidence type="ECO:0000256" key="4">
    <source>
        <dbReference type="ARBA" id="ARBA00011857"/>
    </source>
</evidence>
<protein>
    <recommendedName>
        <fullName evidence="8">GTP cyclohydrolase 1</fullName>
        <ecNumber evidence="8">3.5.4.16</ecNumber>
    </recommendedName>
    <alternativeName>
        <fullName evidence="8">GTP cyclohydrolase I</fullName>
        <shortName evidence="8">GTP-CH-I</shortName>
    </alternativeName>
</protein>
<keyword evidence="11" id="KW-1185">Reference proteome</keyword>
<feature type="binding site" evidence="8">
    <location>
        <position position="81"/>
    </location>
    <ligand>
        <name>Zn(2+)</name>
        <dbReference type="ChEBI" id="CHEBI:29105"/>
    </ligand>
</feature>
<dbReference type="EC" id="3.5.4.16" evidence="8"/>
<feature type="binding site" evidence="8">
    <location>
        <position position="152"/>
    </location>
    <ligand>
        <name>Zn(2+)</name>
        <dbReference type="ChEBI" id="CHEBI:29105"/>
    </ligand>
</feature>
<keyword evidence="8" id="KW-0547">Nucleotide-binding</keyword>
<dbReference type="InterPro" id="IPR043133">
    <property type="entry name" value="GTP-CH-I_C/QueF"/>
</dbReference>
<name>A0A1N7NB61_9PROT</name>
<dbReference type="GO" id="GO:0003934">
    <property type="term" value="F:GTP cyclohydrolase I activity"/>
    <property type="evidence" value="ECO:0007669"/>
    <property type="project" value="UniProtKB-UniRule"/>
</dbReference>
<comment type="catalytic activity">
    <reaction evidence="1 8">
        <text>GTP + H2O = 7,8-dihydroneopterin 3'-triphosphate + formate + H(+)</text>
        <dbReference type="Rhea" id="RHEA:17473"/>
        <dbReference type="ChEBI" id="CHEBI:15377"/>
        <dbReference type="ChEBI" id="CHEBI:15378"/>
        <dbReference type="ChEBI" id="CHEBI:15740"/>
        <dbReference type="ChEBI" id="CHEBI:37565"/>
        <dbReference type="ChEBI" id="CHEBI:58462"/>
        <dbReference type="EC" id="3.5.4.16"/>
    </reaction>
</comment>
<dbReference type="GO" id="GO:0006730">
    <property type="term" value="P:one-carbon metabolic process"/>
    <property type="evidence" value="ECO:0007669"/>
    <property type="project" value="UniProtKB-UniRule"/>
</dbReference>
<dbReference type="GO" id="GO:0005525">
    <property type="term" value="F:GTP binding"/>
    <property type="evidence" value="ECO:0007669"/>
    <property type="project" value="UniProtKB-KW"/>
</dbReference>
<reference evidence="10 11" key="1">
    <citation type="submission" date="2017-01" db="EMBL/GenBank/DDBJ databases">
        <authorList>
            <person name="Mah S.A."/>
            <person name="Swanson W.J."/>
            <person name="Moy G.W."/>
            <person name="Vacquier V.D."/>
        </authorList>
    </citation>
    <scope>NUCLEOTIDE SEQUENCE [LARGE SCALE GENOMIC DNA]</scope>
    <source>
        <strain evidence="10 11">DSM 11589</strain>
    </source>
</reference>
<organism evidence="10 11">
    <name type="scientific">Insolitispirillum peregrinum</name>
    <dbReference type="NCBI Taxonomy" id="80876"/>
    <lineage>
        <taxon>Bacteria</taxon>
        <taxon>Pseudomonadati</taxon>
        <taxon>Pseudomonadota</taxon>
        <taxon>Alphaproteobacteria</taxon>
        <taxon>Rhodospirillales</taxon>
        <taxon>Novispirillaceae</taxon>
        <taxon>Insolitispirillum</taxon>
    </lineage>
</organism>
<sequence length="192" mass="20760">MNAEDSMSIRSRAMAALIRATGDDPARLGLTGTPERAARAHAELFDGYDINPQALLAKAMEPADGYAGLVLVRGIRLYSHCEHHMLPMEGLVHVGYLPDSHLLGLSKVARAIEVLTRQLQGQERLTREIADIIEKVAHPKGVAVAVVARHHCITERGVRQTDSDTVTVVTRGTLDSNPGLRRDFLGLCGLAG</sequence>
<dbReference type="Proteomes" id="UP000185678">
    <property type="component" value="Unassembled WGS sequence"/>
</dbReference>
<dbReference type="GO" id="GO:0008270">
    <property type="term" value="F:zinc ion binding"/>
    <property type="evidence" value="ECO:0007669"/>
    <property type="project" value="UniProtKB-UniRule"/>
</dbReference>
<evidence type="ECO:0000256" key="6">
    <source>
        <dbReference type="ARBA" id="ARBA00022801"/>
    </source>
</evidence>
<dbReference type="NCBIfam" id="NF006826">
    <property type="entry name" value="PRK09347.1-3"/>
    <property type="match status" value="1"/>
</dbReference>
<keyword evidence="8" id="KW-0479">Metal-binding</keyword>
<dbReference type="Pfam" id="PF01227">
    <property type="entry name" value="GTP_cyclohydroI"/>
    <property type="match status" value="1"/>
</dbReference>
<keyword evidence="8" id="KW-0862">Zinc</keyword>
<keyword evidence="6 8" id="KW-0378">Hydrolase</keyword>
<dbReference type="EMBL" id="FTOA01000005">
    <property type="protein sequence ID" value="SIS95604.1"/>
    <property type="molecule type" value="Genomic_DNA"/>
</dbReference>
<evidence type="ECO:0000256" key="2">
    <source>
        <dbReference type="ARBA" id="ARBA00005080"/>
    </source>
</evidence>
<evidence type="ECO:0000313" key="10">
    <source>
        <dbReference type="EMBL" id="SIS95604.1"/>
    </source>
</evidence>
<dbReference type="InterPro" id="IPR018234">
    <property type="entry name" value="GTP_CycHdrlase_I_CS"/>
</dbReference>
<feature type="binding site" evidence="8">
    <location>
        <position position="84"/>
    </location>
    <ligand>
        <name>Zn(2+)</name>
        <dbReference type="ChEBI" id="CHEBI:29105"/>
    </ligand>
</feature>
<evidence type="ECO:0000256" key="5">
    <source>
        <dbReference type="ARBA" id="ARBA00022563"/>
    </source>
</evidence>
<keyword evidence="5 8" id="KW-0554">One-carbon metabolism</keyword>
<gene>
    <name evidence="8" type="primary">folE</name>
    <name evidence="10" type="ORF">SAMN05421779_1051</name>
</gene>
<evidence type="ECO:0000256" key="7">
    <source>
        <dbReference type="ARBA" id="ARBA00023134"/>
    </source>
</evidence>
<comment type="pathway">
    <text evidence="2 8">Cofactor biosynthesis; 7,8-dihydroneopterin triphosphate biosynthesis; 7,8-dihydroneopterin triphosphate from GTP: step 1/1.</text>
</comment>
<dbReference type="GO" id="GO:0046654">
    <property type="term" value="P:tetrahydrofolate biosynthetic process"/>
    <property type="evidence" value="ECO:0007669"/>
    <property type="project" value="UniProtKB-UniRule"/>
</dbReference>
<accession>A0A1N7NB61</accession>
<dbReference type="PROSITE" id="PS00859">
    <property type="entry name" value="GTP_CYCLOHYDROL_1_1"/>
    <property type="match status" value="1"/>
</dbReference>
<comment type="subunit">
    <text evidence="4">Toroid-shaped homodecamer, composed of two pentamers of five dimers.</text>
</comment>
<dbReference type="InterPro" id="IPR020602">
    <property type="entry name" value="GTP_CycHdrlase_I_dom"/>
</dbReference>
<evidence type="ECO:0000259" key="9">
    <source>
        <dbReference type="Pfam" id="PF01227"/>
    </source>
</evidence>
<dbReference type="GO" id="GO:0005737">
    <property type="term" value="C:cytoplasm"/>
    <property type="evidence" value="ECO:0007669"/>
    <property type="project" value="TreeGrafter"/>
</dbReference>
<comment type="subunit">
    <text evidence="8">Homopolymer.</text>
</comment>
<dbReference type="OrthoDB" id="9801207at2"/>
<evidence type="ECO:0000256" key="1">
    <source>
        <dbReference type="ARBA" id="ARBA00001052"/>
    </source>
</evidence>
<dbReference type="InterPro" id="IPR001474">
    <property type="entry name" value="GTP_CycHdrlase_I"/>
</dbReference>
<dbReference type="GO" id="GO:0006729">
    <property type="term" value="P:tetrahydrobiopterin biosynthetic process"/>
    <property type="evidence" value="ECO:0007669"/>
    <property type="project" value="TreeGrafter"/>
</dbReference>
<dbReference type="HAMAP" id="MF_00223">
    <property type="entry name" value="FolE"/>
    <property type="match status" value="1"/>
</dbReference>
<dbReference type="Gene3D" id="3.30.1130.10">
    <property type="match status" value="1"/>
</dbReference>